<organism evidence="2">
    <name type="scientific">marine metagenome</name>
    <dbReference type="NCBI Taxonomy" id="408172"/>
    <lineage>
        <taxon>unclassified sequences</taxon>
        <taxon>metagenomes</taxon>
        <taxon>ecological metagenomes</taxon>
    </lineage>
</organism>
<evidence type="ECO:0000313" key="2">
    <source>
        <dbReference type="EMBL" id="SVB00772.1"/>
    </source>
</evidence>
<proteinExistence type="predicted"/>
<sequence length="116" mass="13309">MKYNYKDILLGILLGIITTSIFFLMVGEVETEIKIGSSYDNEKVAILFTEKDKIEIINLDESENITINVQEDNIDFKIYSNDGSETEELLKDKIIEFKFPEGLLAEELEIKLIVVN</sequence>
<name>A0A382AI17_9ZZZZ</name>
<reference evidence="2" key="1">
    <citation type="submission" date="2018-05" db="EMBL/GenBank/DDBJ databases">
        <authorList>
            <person name="Lanie J.A."/>
            <person name="Ng W.-L."/>
            <person name="Kazmierczak K.M."/>
            <person name="Andrzejewski T.M."/>
            <person name="Davidsen T.M."/>
            <person name="Wayne K.J."/>
            <person name="Tettelin H."/>
            <person name="Glass J.I."/>
            <person name="Rusch D."/>
            <person name="Podicherti R."/>
            <person name="Tsui H.-C.T."/>
            <person name="Winkler M.E."/>
        </authorList>
    </citation>
    <scope>NUCLEOTIDE SEQUENCE</scope>
</reference>
<keyword evidence="1" id="KW-1133">Transmembrane helix</keyword>
<gene>
    <name evidence="2" type="ORF">METZ01_LOCUS153626</name>
</gene>
<evidence type="ECO:0000256" key="1">
    <source>
        <dbReference type="SAM" id="Phobius"/>
    </source>
</evidence>
<feature type="transmembrane region" description="Helical" evidence="1">
    <location>
        <begin position="7"/>
        <end position="27"/>
    </location>
</feature>
<dbReference type="AlphaFoldDB" id="A0A382AI17"/>
<keyword evidence="1" id="KW-0812">Transmembrane</keyword>
<accession>A0A382AI17</accession>
<protein>
    <submittedName>
        <fullName evidence="2">Uncharacterized protein</fullName>
    </submittedName>
</protein>
<dbReference type="EMBL" id="UINC01025351">
    <property type="protein sequence ID" value="SVB00772.1"/>
    <property type="molecule type" value="Genomic_DNA"/>
</dbReference>
<keyword evidence="1" id="KW-0472">Membrane</keyword>